<name>A0A6A1VIW3_9ROSI</name>
<keyword evidence="3" id="KW-1185">Reference proteome</keyword>
<sequence length="285" mass="32104">MDEYLQYMKTLRSQMNDVEDQAAKISVQEQMQLTTIQAMENDLNSAKSETKKLKEDSEQMLKANSQICSQILDKKRKITSLEADLSTLTQTLELIQQEKSSLSAKLIEKSTYYTKVAEDINAKLQQQKDWVNSHKICGELGEQGSMSTSFSYIGTSLAGKNSIHSDVIADNLGSEAKMNLRVKLDSAKANLNEISQMRSELYMENNKMKQLLEQVKCRENDFKPELRAMDVKTLEEEHNALLSDKAGETEYLQSLLDQIGKLKGVSHVVKCACGEEYKVGVDISP</sequence>
<organism evidence="2 3">
    <name type="scientific">Morella rubra</name>
    <name type="common">Chinese bayberry</name>
    <dbReference type="NCBI Taxonomy" id="262757"/>
    <lineage>
        <taxon>Eukaryota</taxon>
        <taxon>Viridiplantae</taxon>
        <taxon>Streptophyta</taxon>
        <taxon>Embryophyta</taxon>
        <taxon>Tracheophyta</taxon>
        <taxon>Spermatophyta</taxon>
        <taxon>Magnoliopsida</taxon>
        <taxon>eudicotyledons</taxon>
        <taxon>Gunneridae</taxon>
        <taxon>Pentapetalae</taxon>
        <taxon>rosids</taxon>
        <taxon>fabids</taxon>
        <taxon>Fagales</taxon>
        <taxon>Myricaceae</taxon>
        <taxon>Morella</taxon>
    </lineage>
</organism>
<keyword evidence="1" id="KW-0175">Coiled coil</keyword>
<feature type="coiled-coil region" evidence="1">
    <location>
        <begin position="1"/>
        <end position="105"/>
    </location>
</feature>
<dbReference type="PANTHER" id="PTHR38353">
    <property type="entry name" value="TROPOMYOSIN"/>
    <property type="match status" value="1"/>
</dbReference>
<dbReference type="EMBL" id="RXIC02000024">
    <property type="protein sequence ID" value="KAB1210990.1"/>
    <property type="molecule type" value="Genomic_DNA"/>
</dbReference>
<evidence type="ECO:0000313" key="3">
    <source>
        <dbReference type="Proteomes" id="UP000516437"/>
    </source>
</evidence>
<dbReference type="Proteomes" id="UP000516437">
    <property type="component" value="Chromosome 6"/>
</dbReference>
<dbReference type="OrthoDB" id="1933536at2759"/>
<evidence type="ECO:0000256" key="1">
    <source>
        <dbReference type="SAM" id="Coils"/>
    </source>
</evidence>
<proteinExistence type="predicted"/>
<accession>A0A6A1VIW3</accession>
<evidence type="ECO:0000313" key="2">
    <source>
        <dbReference type="EMBL" id="KAB1210990.1"/>
    </source>
</evidence>
<gene>
    <name evidence="2" type="ORF">CJ030_MR6G019619</name>
</gene>
<feature type="coiled-coil region" evidence="1">
    <location>
        <begin position="177"/>
        <end position="204"/>
    </location>
</feature>
<protein>
    <submittedName>
        <fullName evidence="2">Uncharacterized protein</fullName>
    </submittedName>
</protein>
<reference evidence="2 3" key="1">
    <citation type="journal article" date="2019" name="Plant Biotechnol. J.">
        <title>The red bayberry genome and genetic basis of sex determination.</title>
        <authorList>
            <person name="Jia H.M."/>
            <person name="Jia H.J."/>
            <person name="Cai Q.L."/>
            <person name="Wang Y."/>
            <person name="Zhao H.B."/>
            <person name="Yang W.F."/>
            <person name="Wang G.Y."/>
            <person name="Li Y.H."/>
            <person name="Zhan D.L."/>
            <person name="Shen Y.T."/>
            <person name="Niu Q.F."/>
            <person name="Chang L."/>
            <person name="Qiu J."/>
            <person name="Zhao L."/>
            <person name="Xie H.B."/>
            <person name="Fu W.Y."/>
            <person name="Jin J."/>
            <person name="Li X.W."/>
            <person name="Jiao Y."/>
            <person name="Zhou C.C."/>
            <person name="Tu T."/>
            <person name="Chai C.Y."/>
            <person name="Gao J.L."/>
            <person name="Fan L.J."/>
            <person name="van de Weg E."/>
            <person name="Wang J.Y."/>
            <person name="Gao Z.S."/>
        </authorList>
    </citation>
    <scope>NUCLEOTIDE SEQUENCE [LARGE SCALE GENOMIC DNA]</scope>
    <source>
        <tissue evidence="2">Leaves</tissue>
    </source>
</reference>
<dbReference type="AlphaFoldDB" id="A0A6A1VIW3"/>
<dbReference type="PANTHER" id="PTHR38353:SF2">
    <property type="entry name" value="TROPOMYOSIN"/>
    <property type="match status" value="1"/>
</dbReference>
<comment type="caution">
    <text evidence="2">The sequence shown here is derived from an EMBL/GenBank/DDBJ whole genome shotgun (WGS) entry which is preliminary data.</text>
</comment>